<dbReference type="SMART" id="SM00775">
    <property type="entry name" value="LNS2"/>
    <property type="match status" value="1"/>
</dbReference>
<dbReference type="InterPro" id="IPR026058">
    <property type="entry name" value="LIPIN"/>
</dbReference>
<accession>A0A6A5C6R8</accession>
<dbReference type="InterPro" id="IPR031315">
    <property type="entry name" value="LNS2/PITP"/>
</dbReference>
<feature type="compositionally biased region" description="Polar residues" evidence="1">
    <location>
        <begin position="1"/>
        <end position="16"/>
    </location>
</feature>
<feature type="region of interest" description="Disordered" evidence="1">
    <location>
        <begin position="151"/>
        <end position="173"/>
    </location>
</feature>
<dbReference type="InterPro" id="IPR023214">
    <property type="entry name" value="HAD_sf"/>
</dbReference>
<feature type="region of interest" description="Disordered" evidence="1">
    <location>
        <begin position="326"/>
        <end position="424"/>
    </location>
</feature>
<dbReference type="PANTHER" id="PTHR12181">
    <property type="entry name" value="LIPIN"/>
    <property type="match status" value="1"/>
</dbReference>
<sequence>MKSKTPSSDSLPSNLQKDGESSQKKIFGNCIDIISVRKTFDQNSIPMNHPPSQQQQQQSSVRCTPFFVRFPKKPKINQMVQVFVKSFNPQHDMTAEMYWKSTQENPKLQNEEVLIATMALEAGFQIPFFDRSLFSQKKVADLLMGMDEEENGDVSKVTTDSTTEGGDTKDSITKQQESISLLEHEIAEHVEEYELNEHKEHVDASKVDVSAVIENIKEEYGLNQSSHSLTSSSSSSMTSLHSSVNSEEFELFNYASESEMEEFYKRYNSLKTPKEKMKFLKESTRKRRDDKMDIEEKMRKREMLKQLAGDIALSMGISRSHSKLSFNRISSSTPTSPTTPGTPLSPESDSDQEKEGKSGRLRKKFSNLKQKFKKTPSVATNASSQPQQQQQFSNSSSSSSQMTNSESFVNSENEKSTNTPSRREKWKAKILQSIHDELLYPHEWFIPSSSHLKTIEKELKKFYDRGETKLTLIFKTNPAEQNAPQVSLLGSNIAKVAGATKTNKPVKQQIAIGRLYLWNEHDKIVVSDIDGTITKSDVGGQVACRVGKDYVHKDICQTYVEISKRGYKMLYLTARPITMSSTTRHFIERLRQVTSNGKIVNLPEGPVFTAYNSGTNALLREVILKRPDTFKVYMLDIILKTFVPELNELNAEQRQEVLKTKTPFFSGFGNRITDDISMAQLGIALERIFRINPAGKIIVEKTNQCFQFHTELLPSLDSWFQQLKVHNPNQKH</sequence>
<dbReference type="Proteomes" id="UP000444721">
    <property type="component" value="Unassembled WGS sequence"/>
</dbReference>
<organism evidence="3 4">
    <name type="scientific">Naegleria fowleri</name>
    <name type="common">Brain eating amoeba</name>
    <dbReference type="NCBI Taxonomy" id="5763"/>
    <lineage>
        <taxon>Eukaryota</taxon>
        <taxon>Discoba</taxon>
        <taxon>Heterolobosea</taxon>
        <taxon>Tetramitia</taxon>
        <taxon>Eutetramitia</taxon>
        <taxon>Vahlkampfiidae</taxon>
        <taxon>Naegleria</taxon>
    </lineage>
</organism>
<protein>
    <recommendedName>
        <fullName evidence="2">LNS2/PITP domain-containing protein</fullName>
    </recommendedName>
</protein>
<dbReference type="Gene3D" id="3.40.50.1000">
    <property type="entry name" value="HAD superfamily/HAD-like"/>
    <property type="match status" value="1"/>
</dbReference>
<evidence type="ECO:0000313" key="3">
    <source>
        <dbReference type="EMBL" id="KAF0981458.1"/>
    </source>
</evidence>
<comment type="caution">
    <text evidence="3">The sequence shown here is derived from an EMBL/GenBank/DDBJ whole genome shotgun (WGS) entry which is preliminary data.</text>
</comment>
<dbReference type="InterPro" id="IPR036412">
    <property type="entry name" value="HAD-like_sf"/>
</dbReference>
<dbReference type="RefSeq" id="XP_044566171.1">
    <property type="nucleotide sequence ID" value="XM_044702599.1"/>
</dbReference>
<dbReference type="VEuPathDB" id="AmoebaDB:NfTy_038200"/>
<keyword evidence="4" id="KW-1185">Reference proteome</keyword>
<dbReference type="EMBL" id="VFQX01000013">
    <property type="protein sequence ID" value="KAF0981458.1"/>
    <property type="molecule type" value="Genomic_DNA"/>
</dbReference>
<feature type="domain" description="LNS2/PITP" evidence="2">
    <location>
        <begin position="524"/>
        <end position="700"/>
    </location>
</feature>
<dbReference type="InterPro" id="IPR013209">
    <property type="entry name" value="LNS2"/>
</dbReference>
<dbReference type="GeneID" id="68119330"/>
<dbReference type="AlphaFoldDB" id="A0A6A5C6R8"/>
<feature type="compositionally biased region" description="Low complexity" evidence="1">
    <location>
        <begin position="330"/>
        <end position="346"/>
    </location>
</feature>
<name>A0A6A5C6R8_NAEFO</name>
<dbReference type="OMA" id="TARPITM"/>
<feature type="compositionally biased region" description="Low complexity" evidence="1">
    <location>
        <begin position="383"/>
        <end position="401"/>
    </location>
</feature>
<dbReference type="GO" id="GO:0008195">
    <property type="term" value="F:phosphatidate phosphatase activity"/>
    <property type="evidence" value="ECO:0007669"/>
    <property type="project" value="TreeGrafter"/>
</dbReference>
<evidence type="ECO:0000313" key="4">
    <source>
        <dbReference type="Proteomes" id="UP000444721"/>
    </source>
</evidence>
<feature type="compositionally biased region" description="Polar residues" evidence="1">
    <location>
        <begin position="156"/>
        <end position="165"/>
    </location>
</feature>
<evidence type="ECO:0000256" key="1">
    <source>
        <dbReference type="SAM" id="MobiDB-lite"/>
    </source>
</evidence>
<gene>
    <name evidence="3" type="ORF">FDP41_012115</name>
</gene>
<dbReference type="Pfam" id="PF08235">
    <property type="entry name" value="LNS2"/>
    <property type="match status" value="1"/>
</dbReference>
<feature type="region of interest" description="Disordered" evidence="1">
    <location>
        <begin position="1"/>
        <end position="23"/>
    </location>
</feature>
<feature type="compositionally biased region" description="Basic residues" evidence="1">
    <location>
        <begin position="359"/>
        <end position="374"/>
    </location>
</feature>
<proteinExistence type="predicted"/>
<dbReference type="PANTHER" id="PTHR12181:SF12">
    <property type="entry name" value="PHOSPHATIDATE PHOSPHATASE"/>
    <property type="match status" value="1"/>
</dbReference>
<reference evidence="3 4" key="1">
    <citation type="journal article" date="2019" name="Sci. Rep.">
        <title>Nanopore sequencing improves the draft genome of the human pathogenic amoeba Naegleria fowleri.</title>
        <authorList>
            <person name="Liechti N."/>
            <person name="Schurch N."/>
            <person name="Bruggmann R."/>
            <person name="Wittwer M."/>
        </authorList>
    </citation>
    <scope>NUCLEOTIDE SEQUENCE [LARGE SCALE GENOMIC DNA]</scope>
    <source>
        <strain evidence="3 4">ATCC 30894</strain>
    </source>
</reference>
<feature type="compositionally biased region" description="Polar residues" evidence="1">
    <location>
        <begin position="402"/>
        <end position="420"/>
    </location>
</feature>
<dbReference type="SUPFAM" id="SSF56784">
    <property type="entry name" value="HAD-like"/>
    <property type="match status" value="1"/>
</dbReference>
<dbReference type="VEuPathDB" id="AmoebaDB:NF0083880"/>
<evidence type="ECO:0000259" key="2">
    <source>
        <dbReference type="SMART" id="SM00775"/>
    </source>
</evidence>
<dbReference type="OrthoDB" id="4567at2759"/>
<dbReference type="VEuPathDB" id="AmoebaDB:FDP41_012115"/>